<feature type="region of interest" description="Disordered" evidence="1">
    <location>
        <begin position="300"/>
        <end position="356"/>
    </location>
</feature>
<feature type="signal peptide" evidence="2">
    <location>
        <begin position="1"/>
        <end position="21"/>
    </location>
</feature>
<dbReference type="OrthoDB" id="49296at2759"/>
<comment type="caution">
    <text evidence="3">The sequence shown here is derived from an EMBL/GenBank/DDBJ whole genome shotgun (WGS) entry which is preliminary data.</text>
</comment>
<evidence type="ECO:0000313" key="4">
    <source>
        <dbReference type="Proteomes" id="UP001153069"/>
    </source>
</evidence>
<dbReference type="AlphaFoldDB" id="A0A9N8DP99"/>
<evidence type="ECO:0000256" key="1">
    <source>
        <dbReference type="SAM" id="MobiDB-lite"/>
    </source>
</evidence>
<keyword evidence="4" id="KW-1185">Reference proteome</keyword>
<sequence length="616" mass="68223">MDHRQLCLIFHVFFLGLSIEALPYLQKYPAIPSRRAWGEIRGGEGDDESHYTAVGVQVVATDDGIELKDGPLMSFLQSNYCILQDNGQSLAISPPPQDLTAFPHGSFWNGDVAALKSLATCCDIMVIVLVLDTSRRQQSAKKCLDTAFVEALSDGLQQRADNGMVSSVLVLLVSSSSTENQRLDPTMAEIKNQLVLRDLVSITPQMVSNLDLLSLDDPVECTNGLASTWKDILQHHTMANPKCTTSNLIDALKFPILLQATYQASGAVDETNKETYQPTDEVVVGSTVEIVDVATDLTEEKVEETSPTYNNIEDEENMVGSPEPAIEDPTSDSKRDVPVPAKEGPTTDQGDVEPTTTTADYEEILMDILTSAKKQIHELEMHLEEQWLGFSEGEEVSSSTTNSRQVSIQTDQIIDTFQTAVKEQVPSSEQVMQAKAQRGLWLYILPPLQKLYNQHLQFLREQCGKEYEAALEQSSFEEEDLDEEDYQAKWTQAASKITMKFREAAQMAIPSQCQPGGALRDADFDYVPALEGLLSDMMQATETQQELLGILPNDDEDDNAVEGGGRGGKRPAKWYEKIGARVLVFLVNYAQGWLAYQGIKRAAAQRDAHLPKFPLF</sequence>
<evidence type="ECO:0000256" key="2">
    <source>
        <dbReference type="SAM" id="SignalP"/>
    </source>
</evidence>
<accession>A0A9N8DP99</accession>
<gene>
    <name evidence="3" type="ORF">SEMRO_190_G081780.1</name>
</gene>
<evidence type="ECO:0008006" key="5">
    <source>
        <dbReference type="Google" id="ProtNLM"/>
    </source>
</evidence>
<organism evidence="3 4">
    <name type="scientific">Seminavis robusta</name>
    <dbReference type="NCBI Taxonomy" id="568900"/>
    <lineage>
        <taxon>Eukaryota</taxon>
        <taxon>Sar</taxon>
        <taxon>Stramenopiles</taxon>
        <taxon>Ochrophyta</taxon>
        <taxon>Bacillariophyta</taxon>
        <taxon>Bacillariophyceae</taxon>
        <taxon>Bacillariophycidae</taxon>
        <taxon>Naviculales</taxon>
        <taxon>Naviculaceae</taxon>
        <taxon>Seminavis</taxon>
    </lineage>
</organism>
<feature type="chain" id="PRO_5040114956" description="VWFA domain-containing protein" evidence="2">
    <location>
        <begin position="22"/>
        <end position="616"/>
    </location>
</feature>
<name>A0A9N8DP99_9STRA</name>
<feature type="compositionally biased region" description="Polar residues" evidence="1">
    <location>
        <begin position="346"/>
        <end position="356"/>
    </location>
</feature>
<protein>
    <recommendedName>
        <fullName evidence="5">VWFA domain-containing protein</fullName>
    </recommendedName>
</protein>
<evidence type="ECO:0000313" key="3">
    <source>
        <dbReference type="EMBL" id="CAB9504230.1"/>
    </source>
</evidence>
<proteinExistence type="predicted"/>
<dbReference type="Proteomes" id="UP001153069">
    <property type="component" value="Unassembled WGS sequence"/>
</dbReference>
<reference evidence="3" key="1">
    <citation type="submission" date="2020-06" db="EMBL/GenBank/DDBJ databases">
        <authorList>
            <consortium name="Plant Systems Biology data submission"/>
        </authorList>
    </citation>
    <scope>NUCLEOTIDE SEQUENCE</scope>
    <source>
        <strain evidence="3">D6</strain>
    </source>
</reference>
<keyword evidence="2" id="KW-0732">Signal</keyword>
<dbReference type="EMBL" id="CAICTM010000189">
    <property type="protein sequence ID" value="CAB9504230.1"/>
    <property type="molecule type" value="Genomic_DNA"/>
</dbReference>